<dbReference type="PANTHER" id="PTHR46082">
    <property type="entry name" value="ATP/GTP-BINDING PROTEIN-RELATED"/>
    <property type="match status" value="1"/>
</dbReference>
<dbReference type="InterPro" id="IPR035994">
    <property type="entry name" value="Nucleoside_phosphorylase_sf"/>
</dbReference>
<dbReference type="KEGG" id="bor:COCMIDRAFT_109578"/>
<keyword evidence="2" id="KW-1185">Reference proteome</keyword>
<reference evidence="1 2" key="1">
    <citation type="journal article" date="2013" name="PLoS Genet.">
        <title>Comparative genome structure, secondary metabolite, and effector coding capacity across Cochliobolus pathogens.</title>
        <authorList>
            <person name="Condon B.J."/>
            <person name="Leng Y."/>
            <person name="Wu D."/>
            <person name="Bushley K.E."/>
            <person name="Ohm R.A."/>
            <person name="Otillar R."/>
            <person name="Martin J."/>
            <person name="Schackwitz W."/>
            <person name="Grimwood J."/>
            <person name="MohdZainudin N."/>
            <person name="Xue C."/>
            <person name="Wang R."/>
            <person name="Manning V.A."/>
            <person name="Dhillon B."/>
            <person name="Tu Z.J."/>
            <person name="Steffenson B.J."/>
            <person name="Salamov A."/>
            <person name="Sun H."/>
            <person name="Lowry S."/>
            <person name="LaButti K."/>
            <person name="Han J."/>
            <person name="Copeland A."/>
            <person name="Lindquist E."/>
            <person name="Barry K."/>
            <person name="Schmutz J."/>
            <person name="Baker S.E."/>
            <person name="Ciuffetti L.M."/>
            <person name="Grigoriev I.V."/>
            <person name="Zhong S."/>
            <person name="Turgeon B.G."/>
        </authorList>
    </citation>
    <scope>NUCLEOTIDE SEQUENCE [LARGE SCALE GENOMIC DNA]</scope>
    <source>
        <strain evidence="1 2">ATCC 44560</strain>
    </source>
</reference>
<dbReference type="OrthoDB" id="1577640at2759"/>
<dbReference type="Proteomes" id="UP000054032">
    <property type="component" value="Unassembled WGS sequence"/>
</dbReference>
<evidence type="ECO:0000313" key="1">
    <source>
        <dbReference type="EMBL" id="EUC40133.1"/>
    </source>
</evidence>
<dbReference type="STRING" id="930090.W6YRL1"/>
<dbReference type="AlphaFoldDB" id="W6YRL1"/>
<dbReference type="EMBL" id="KI964194">
    <property type="protein sequence ID" value="EUC40133.1"/>
    <property type="molecule type" value="Genomic_DNA"/>
</dbReference>
<dbReference type="SUPFAM" id="SSF53167">
    <property type="entry name" value="Purine and uridine phosphorylases"/>
    <property type="match status" value="1"/>
</dbReference>
<sequence>MPTRSNDYTIGWICALHTELVAAQVFLDEKYPEPEDLDQRDDTSYIPGKIGGHNVVIAVLPDGEYGITSAARVATDMLRSFPNIRLGLMVGIGGGAPSRRDIRLGDVVVSAPVDGIGGVFQYDFGKTIQGQAFQTTGFLNQPPPVLRGAVNALNAMYESDGHSFKRAIDSILEEKPKLRKKYGRPDPSTDRLYKSSVIHPPGDEASCATTCGEDPSVLISRPERTEEENDPAIHYGLIASANQLMKDASVRDKLAEEKNVLCFEMEAAGLMNSFPCLVVRIVCDYSDSHKNKQWQGYAAMVAAAYAKDLLKQVRPNRVEAEKKISEILSSG</sequence>
<gene>
    <name evidence="1" type="ORF">COCMIDRAFT_109578</name>
</gene>
<dbReference type="GO" id="GO:0009116">
    <property type="term" value="P:nucleoside metabolic process"/>
    <property type="evidence" value="ECO:0007669"/>
    <property type="project" value="InterPro"/>
</dbReference>
<evidence type="ECO:0000313" key="2">
    <source>
        <dbReference type="Proteomes" id="UP000054032"/>
    </source>
</evidence>
<dbReference type="Gene3D" id="3.40.50.1580">
    <property type="entry name" value="Nucleoside phosphorylase domain"/>
    <property type="match status" value="1"/>
</dbReference>
<dbReference type="PANTHER" id="PTHR46082:SF11">
    <property type="entry name" value="AAA+ ATPASE DOMAIN-CONTAINING PROTEIN-RELATED"/>
    <property type="match status" value="1"/>
</dbReference>
<dbReference type="HOGENOM" id="CLU_000288_34_22_1"/>
<dbReference type="InterPro" id="IPR053137">
    <property type="entry name" value="NLR-like"/>
</dbReference>
<dbReference type="RefSeq" id="XP_007693343.1">
    <property type="nucleotide sequence ID" value="XM_007695153.1"/>
</dbReference>
<dbReference type="GeneID" id="19119460"/>
<organism evidence="1 2">
    <name type="scientific">Bipolaris oryzae ATCC 44560</name>
    <dbReference type="NCBI Taxonomy" id="930090"/>
    <lineage>
        <taxon>Eukaryota</taxon>
        <taxon>Fungi</taxon>
        <taxon>Dikarya</taxon>
        <taxon>Ascomycota</taxon>
        <taxon>Pezizomycotina</taxon>
        <taxon>Dothideomycetes</taxon>
        <taxon>Pleosporomycetidae</taxon>
        <taxon>Pleosporales</taxon>
        <taxon>Pleosporineae</taxon>
        <taxon>Pleosporaceae</taxon>
        <taxon>Bipolaris</taxon>
    </lineage>
</organism>
<accession>W6YRL1</accession>
<dbReference type="eggNOG" id="KOG4177">
    <property type="taxonomic scope" value="Eukaryota"/>
</dbReference>
<dbReference type="GO" id="GO:0003824">
    <property type="term" value="F:catalytic activity"/>
    <property type="evidence" value="ECO:0007669"/>
    <property type="project" value="InterPro"/>
</dbReference>
<name>W6YRL1_COCMI</name>
<protein>
    <submittedName>
        <fullName evidence="1">Uncharacterized protein</fullName>
    </submittedName>
</protein>
<proteinExistence type="predicted"/>